<accession>T1KUY3</accession>
<dbReference type="GO" id="GO:1902388">
    <property type="term" value="F:ceramide 1-phosphate transfer activity"/>
    <property type="evidence" value="ECO:0007669"/>
    <property type="project" value="TreeGrafter"/>
</dbReference>
<dbReference type="STRING" id="32264.T1KUY3"/>
<dbReference type="GO" id="GO:0016020">
    <property type="term" value="C:membrane"/>
    <property type="evidence" value="ECO:0007669"/>
    <property type="project" value="TreeGrafter"/>
</dbReference>
<dbReference type="InterPro" id="IPR036497">
    <property type="entry name" value="GLTP_sf"/>
</dbReference>
<dbReference type="EMBL" id="CAEY01000585">
    <property type="status" value="NOT_ANNOTATED_CDS"/>
    <property type="molecule type" value="Genomic_DNA"/>
</dbReference>
<dbReference type="FunFam" id="1.10.3520.10:FF:000001">
    <property type="entry name" value="Pleckstrin domain-containing family A member 8"/>
    <property type="match status" value="1"/>
</dbReference>
<dbReference type="InterPro" id="IPR014830">
    <property type="entry name" value="Glycolipid_transfer_prot_dom"/>
</dbReference>
<dbReference type="GO" id="GO:1902387">
    <property type="term" value="F:ceramide 1-phosphate binding"/>
    <property type="evidence" value="ECO:0007669"/>
    <property type="project" value="TreeGrafter"/>
</dbReference>
<reference evidence="5" key="1">
    <citation type="submission" date="2011-08" db="EMBL/GenBank/DDBJ databases">
        <authorList>
            <person name="Rombauts S."/>
        </authorList>
    </citation>
    <scope>NUCLEOTIDE SEQUENCE</scope>
    <source>
        <strain evidence="5">London</strain>
    </source>
</reference>
<feature type="domain" description="Glycolipid transfer protein" evidence="3">
    <location>
        <begin position="45"/>
        <end position="191"/>
    </location>
</feature>
<dbReference type="PANTHER" id="PTHR10219:SF25">
    <property type="entry name" value="PLECKSTRIN HOMOLOGY DOMAIN-CONTAINING FAMILY A MEMBER 8"/>
    <property type="match status" value="1"/>
</dbReference>
<dbReference type="PANTHER" id="PTHR10219">
    <property type="entry name" value="GLYCOLIPID TRANSFER PROTEIN-RELATED"/>
    <property type="match status" value="1"/>
</dbReference>
<dbReference type="Pfam" id="PF08718">
    <property type="entry name" value="GLTP"/>
    <property type="match status" value="1"/>
</dbReference>
<dbReference type="OrthoDB" id="205255at2759"/>
<dbReference type="AlphaFoldDB" id="T1KUY3"/>
<keyword evidence="1" id="KW-0813">Transport</keyword>
<reference evidence="4" key="2">
    <citation type="submission" date="2015-06" db="UniProtKB">
        <authorList>
            <consortium name="EnsemblMetazoa"/>
        </authorList>
    </citation>
    <scope>IDENTIFICATION</scope>
</reference>
<evidence type="ECO:0000256" key="1">
    <source>
        <dbReference type="ARBA" id="ARBA00022448"/>
    </source>
</evidence>
<feature type="region of interest" description="Disordered" evidence="2">
    <location>
        <begin position="1"/>
        <end position="22"/>
    </location>
</feature>
<keyword evidence="5" id="KW-1185">Reference proteome</keyword>
<name>T1KUY3_TETUR</name>
<sequence length="238" mass="27114">MEQTSREIDVNNESKENQESDELPATNNELFKFLKFPAIKPDSPIPIQPFLDACRSLIDFVTILGPVFIPVRSDIGGNVDKLTKILNTDPSRFTTLNSIIESEIGLSSVKQIGTDALLWLTRALQYMNMFLSLLVDDYSSDHNGELSNDLTKHFTLAYDSTLRKHHNWIVQNVVHLSLKAAPSRNTIINLLSPEINSSAGIDKEKEKCLYQEMNDYRELVEININSIHQLYDRLSIEY</sequence>
<dbReference type="Proteomes" id="UP000015104">
    <property type="component" value="Unassembled WGS sequence"/>
</dbReference>
<dbReference type="eggNOG" id="KOG3221">
    <property type="taxonomic scope" value="Eukaryota"/>
</dbReference>
<evidence type="ECO:0000313" key="5">
    <source>
        <dbReference type="Proteomes" id="UP000015104"/>
    </source>
</evidence>
<dbReference type="KEGG" id="tut:107367482"/>
<dbReference type="HOGENOM" id="CLU_079400_2_0_1"/>
<dbReference type="GO" id="GO:0005829">
    <property type="term" value="C:cytosol"/>
    <property type="evidence" value="ECO:0007669"/>
    <property type="project" value="TreeGrafter"/>
</dbReference>
<dbReference type="SUPFAM" id="SSF110004">
    <property type="entry name" value="Glycolipid transfer protein, GLTP"/>
    <property type="match status" value="1"/>
</dbReference>
<protein>
    <recommendedName>
        <fullName evidence="3">Glycolipid transfer protein domain-containing protein</fullName>
    </recommendedName>
</protein>
<feature type="compositionally biased region" description="Basic and acidic residues" evidence="2">
    <location>
        <begin position="1"/>
        <end position="18"/>
    </location>
</feature>
<dbReference type="Gene3D" id="1.10.3520.10">
    <property type="entry name" value="Glycolipid transfer protein"/>
    <property type="match status" value="1"/>
</dbReference>
<evidence type="ECO:0000259" key="3">
    <source>
        <dbReference type="Pfam" id="PF08718"/>
    </source>
</evidence>
<dbReference type="EnsemblMetazoa" id="tetur22g01710.1">
    <property type="protein sequence ID" value="tetur22g01710.1"/>
    <property type="gene ID" value="tetur22g01710"/>
</dbReference>
<evidence type="ECO:0000256" key="2">
    <source>
        <dbReference type="SAM" id="MobiDB-lite"/>
    </source>
</evidence>
<evidence type="ECO:0000313" key="4">
    <source>
        <dbReference type="EnsemblMetazoa" id="tetur22g01710.1"/>
    </source>
</evidence>
<organism evidence="4 5">
    <name type="scientific">Tetranychus urticae</name>
    <name type="common">Two-spotted spider mite</name>
    <dbReference type="NCBI Taxonomy" id="32264"/>
    <lineage>
        <taxon>Eukaryota</taxon>
        <taxon>Metazoa</taxon>
        <taxon>Ecdysozoa</taxon>
        <taxon>Arthropoda</taxon>
        <taxon>Chelicerata</taxon>
        <taxon>Arachnida</taxon>
        <taxon>Acari</taxon>
        <taxon>Acariformes</taxon>
        <taxon>Trombidiformes</taxon>
        <taxon>Prostigmata</taxon>
        <taxon>Eleutherengona</taxon>
        <taxon>Raphignathae</taxon>
        <taxon>Tetranychoidea</taxon>
        <taxon>Tetranychidae</taxon>
        <taxon>Tetranychus</taxon>
    </lineage>
</organism>
<dbReference type="OMA" id="CILKVYN"/>
<gene>
    <name evidence="4" type="primary">107367482</name>
</gene>
<proteinExistence type="predicted"/>